<reference evidence="2" key="1">
    <citation type="submission" date="2021-06" db="EMBL/GenBank/DDBJ databases">
        <authorList>
            <person name="Kallberg Y."/>
            <person name="Tangrot J."/>
            <person name="Rosling A."/>
        </authorList>
    </citation>
    <scope>NUCLEOTIDE SEQUENCE</scope>
    <source>
        <strain evidence="2">AZ414A</strain>
    </source>
</reference>
<feature type="region of interest" description="Disordered" evidence="1">
    <location>
        <begin position="195"/>
        <end position="328"/>
    </location>
</feature>
<keyword evidence="3" id="KW-1185">Reference proteome</keyword>
<protein>
    <submittedName>
        <fullName evidence="2">6483_t:CDS:1</fullName>
    </submittedName>
</protein>
<sequence>MSDIENFDCDIDQNGIGDSDVVEEFELHLGKSFKIPSTNSHYKIIYEGQENIDLTKATELEIDEDNETIQISISSEMDEDYTLNGRRFDNHLGELDEDDDDERQCVVVFDEITRVHVDLNGVGSPEFGDWEQKFEELIEVAEHSGEGDFEDEMEEEEDYPENHIYEENGYEENGHYEENGVEDDYYEQVLLSDEFEEVDEPVVQSTSTNNQMNGEIIEDEITKRDGRDERDERDGSESSGLSSSDSSTSSATGSDNESGEDDASDSDSALESTLGELESQLNKEMGKDRKTNAEGKSSTGPTSLAALFGGEGSKQEEHEDSGSSSGSD</sequence>
<feature type="compositionally biased region" description="Basic and acidic residues" evidence="1">
    <location>
        <begin position="284"/>
        <end position="293"/>
    </location>
</feature>
<feature type="compositionally biased region" description="Polar residues" evidence="1">
    <location>
        <begin position="203"/>
        <end position="213"/>
    </location>
</feature>
<evidence type="ECO:0000256" key="1">
    <source>
        <dbReference type="SAM" id="MobiDB-lite"/>
    </source>
</evidence>
<evidence type="ECO:0000313" key="2">
    <source>
        <dbReference type="EMBL" id="CAG8439646.1"/>
    </source>
</evidence>
<feature type="compositionally biased region" description="Basic and acidic residues" evidence="1">
    <location>
        <begin position="220"/>
        <end position="236"/>
    </location>
</feature>
<name>A0A9N8V6D1_9GLOM</name>
<dbReference type="OrthoDB" id="2400417at2759"/>
<dbReference type="AlphaFoldDB" id="A0A9N8V6D1"/>
<dbReference type="EMBL" id="CAJVPK010000058">
    <property type="protein sequence ID" value="CAG8439646.1"/>
    <property type="molecule type" value="Genomic_DNA"/>
</dbReference>
<comment type="caution">
    <text evidence="2">The sequence shown here is derived from an EMBL/GenBank/DDBJ whole genome shotgun (WGS) entry which is preliminary data.</text>
</comment>
<dbReference type="Proteomes" id="UP000789706">
    <property type="component" value="Unassembled WGS sequence"/>
</dbReference>
<feature type="compositionally biased region" description="Low complexity" evidence="1">
    <location>
        <begin position="237"/>
        <end position="256"/>
    </location>
</feature>
<gene>
    <name evidence="2" type="ORF">DEBURN_LOCUS1332</name>
</gene>
<evidence type="ECO:0000313" key="3">
    <source>
        <dbReference type="Proteomes" id="UP000789706"/>
    </source>
</evidence>
<accession>A0A9N8V6D1</accession>
<organism evidence="2 3">
    <name type="scientific">Diversispora eburnea</name>
    <dbReference type="NCBI Taxonomy" id="1213867"/>
    <lineage>
        <taxon>Eukaryota</taxon>
        <taxon>Fungi</taxon>
        <taxon>Fungi incertae sedis</taxon>
        <taxon>Mucoromycota</taxon>
        <taxon>Glomeromycotina</taxon>
        <taxon>Glomeromycetes</taxon>
        <taxon>Diversisporales</taxon>
        <taxon>Diversisporaceae</taxon>
        <taxon>Diversispora</taxon>
    </lineage>
</organism>
<proteinExistence type="predicted"/>